<reference evidence="2" key="1">
    <citation type="submission" date="2017-04" db="EMBL/GenBank/DDBJ databases">
        <authorList>
            <person name="Varghese N."/>
            <person name="Submissions S."/>
        </authorList>
    </citation>
    <scope>NUCLEOTIDE SEQUENCE [LARGE SCALE GENOMIC DNA]</scope>
    <source>
        <strain evidence="2">DSM 19835</strain>
    </source>
</reference>
<organism evidence="1 2">
    <name type="scientific">Arenibacter troitsensis</name>
    <dbReference type="NCBI Taxonomy" id="188872"/>
    <lineage>
        <taxon>Bacteria</taxon>
        <taxon>Pseudomonadati</taxon>
        <taxon>Bacteroidota</taxon>
        <taxon>Flavobacteriia</taxon>
        <taxon>Flavobacteriales</taxon>
        <taxon>Flavobacteriaceae</taxon>
        <taxon>Arenibacter</taxon>
    </lineage>
</organism>
<evidence type="ECO:0000313" key="2">
    <source>
        <dbReference type="Proteomes" id="UP000193420"/>
    </source>
</evidence>
<dbReference type="Proteomes" id="UP000193420">
    <property type="component" value="Unassembled WGS sequence"/>
</dbReference>
<gene>
    <name evidence="1" type="ORF">SAMN03080602_01234</name>
</gene>
<protein>
    <submittedName>
        <fullName evidence="1">Uncharacterized protein</fullName>
    </submittedName>
</protein>
<name>A0A1X7IX88_9FLAO</name>
<keyword evidence="2" id="KW-1185">Reference proteome</keyword>
<sequence length="50" mass="5935">MSRYIKILKTYPLFYAVLDHYQNYAIYPSIIMSNIIVLNFTVSKLEVLAY</sequence>
<accession>A0A1X7IX88</accession>
<proteinExistence type="predicted"/>
<evidence type="ECO:0000313" key="1">
    <source>
        <dbReference type="EMBL" id="SMG19478.1"/>
    </source>
</evidence>
<dbReference type="EMBL" id="FXAO01000002">
    <property type="protein sequence ID" value="SMG19478.1"/>
    <property type="molecule type" value="Genomic_DNA"/>
</dbReference>
<dbReference type="STRING" id="188872.SAMN03080602_01234"/>
<dbReference type="AlphaFoldDB" id="A0A1X7IX88"/>